<dbReference type="Pfam" id="PF07690">
    <property type="entry name" value="MFS_1"/>
    <property type="match status" value="1"/>
</dbReference>
<proteinExistence type="predicted"/>
<feature type="transmembrane region" description="Helical" evidence="5">
    <location>
        <begin position="165"/>
        <end position="186"/>
    </location>
</feature>
<feature type="transmembrane region" description="Helical" evidence="5">
    <location>
        <begin position="99"/>
        <end position="118"/>
    </location>
</feature>
<keyword evidence="3 5" id="KW-1133">Transmembrane helix</keyword>
<dbReference type="GO" id="GO:0016020">
    <property type="term" value="C:membrane"/>
    <property type="evidence" value="ECO:0007669"/>
    <property type="project" value="UniProtKB-SubCell"/>
</dbReference>
<evidence type="ECO:0000313" key="6">
    <source>
        <dbReference type="EMBL" id="EIW81445.1"/>
    </source>
</evidence>
<dbReference type="GO" id="GO:0022857">
    <property type="term" value="F:transmembrane transporter activity"/>
    <property type="evidence" value="ECO:0007669"/>
    <property type="project" value="InterPro"/>
</dbReference>
<evidence type="ECO:0000256" key="5">
    <source>
        <dbReference type="SAM" id="Phobius"/>
    </source>
</evidence>
<dbReference type="InterPro" id="IPR036259">
    <property type="entry name" value="MFS_trans_sf"/>
</dbReference>
<dbReference type="KEGG" id="cput:CONPUDRAFT_82379"/>
<feature type="transmembrane region" description="Helical" evidence="5">
    <location>
        <begin position="366"/>
        <end position="387"/>
    </location>
</feature>
<dbReference type="RefSeq" id="XP_007768786.1">
    <property type="nucleotide sequence ID" value="XM_007770596.1"/>
</dbReference>
<feature type="transmembrane region" description="Helical" evidence="5">
    <location>
        <begin position="68"/>
        <end position="87"/>
    </location>
</feature>
<feature type="transmembrane region" description="Helical" evidence="5">
    <location>
        <begin position="198"/>
        <end position="216"/>
    </location>
</feature>
<dbReference type="Gene3D" id="1.20.1250.20">
    <property type="entry name" value="MFS general substrate transporter like domains"/>
    <property type="match status" value="1"/>
</dbReference>
<keyword evidence="2 5" id="KW-0812">Transmembrane</keyword>
<dbReference type="AlphaFoldDB" id="A0A5M3MS16"/>
<dbReference type="GeneID" id="19210411"/>
<feature type="transmembrane region" description="Helical" evidence="5">
    <location>
        <begin position="39"/>
        <end position="56"/>
    </location>
</feature>
<name>A0A5M3MS16_CONPW</name>
<reference evidence="7" key="1">
    <citation type="journal article" date="2012" name="Science">
        <title>The Paleozoic origin of enzymatic lignin decomposition reconstructed from 31 fungal genomes.</title>
        <authorList>
            <person name="Floudas D."/>
            <person name="Binder M."/>
            <person name="Riley R."/>
            <person name="Barry K."/>
            <person name="Blanchette R.A."/>
            <person name="Henrissat B."/>
            <person name="Martinez A.T."/>
            <person name="Otillar R."/>
            <person name="Spatafora J.W."/>
            <person name="Yadav J.S."/>
            <person name="Aerts A."/>
            <person name="Benoit I."/>
            <person name="Boyd A."/>
            <person name="Carlson A."/>
            <person name="Copeland A."/>
            <person name="Coutinho P.M."/>
            <person name="de Vries R.P."/>
            <person name="Ferreira P."/>
            <person name="Findley K."/>
            <person name="Foster B."/>
            <person name="Gaskell J."/>
            <person name="Glotzer D."/>
            <person name="Gorecki P."/>
            <person name="Heitman J."/>
            <person name="Hesse C."/>
            <person name="Hori C."/>
            <person name="Igarashi K."/>
            <person name="Jurgens J.A."/>
            <person name="Kallen N."/>
            <person name="Kersten P."/>
            <person name="Kohler A."/>
            <person name="Kuees U."/>
            <person name="Kumar T.K.A."/>
            <person name="Kuo A."/>
            <person name="LaButti K."/>
            <person name="Larrondo L.F."/>
            <person name="Lindquist E."/>
            <person name="Ling A."/>
            <person name="Lombard V."/>
            <person name="Lucas S."/>
            <person name="Lundell T."/>
            <person name="Martin R."/>
            <person name="McLaughlin D.J."/>
            <person name="Morgenstern I."/>
            <person name="Morin E."/>
            <person name="Murat C."/>
            <person name="Nagy L.G."/>
            <person name="Nolan M."/>
            <person name="Ohm R.A."/>
            <person name="Patyshakuliyeva A."/>
            <person name="Rokas A."/>
            <person name="Ruiz-Duenas F.J."/>
            <person name="Sabat G."/>
            <person name="Salamov A."/>
            <person name="Samejima M."/>
            <person name="Schmutz J."/>
            <person name="Slot J.C."/>
            <person name="St John F."/>
            <person name="Stenlid J."/>
            <person name="Sun H."/>
            <person name="Sun S."/>
            <person name="Syed K."/>
            <person name="Tsang A."/>
            <person name="Wiebenga A."/>
            <person name="Young D."/>
            <person name="Pisabarro A."/>
            <person name="Eastwood D.C."/>
            <person name="Martin F."/>
            <person name="Cullen D."/>
            <person name="Grigoriev I.V."/>
            <person name="Hibbett D.S."/>
        </authorList>
    </citation>
    <scope>NUCLEOTIDE SEQUENCE [LARGE SCALE GENOMIC DNA]</scope>
    <source>
        <strain evidence="7">RWD-64-598 SS2</strain>
    </source>
</reference>
<accession>A0A5M3MS16</accession>
<feature type="transmembrane region" description="Helical" evidence="5">
    <location>
        <begin position="244"/>
        <end position="270"/>
    </location>
</feature>
<dbReference type="OrthoDB" id="196103at2759"/>
<dbReference type="InterPro" id="IPR011701">
    <property type="entry name" value="MFS"/>
</dbReference>
<dbReference type="OMA" id="RIMLYIM"/>
<sequence length="471" mass="52202">MSHTDEEKPFDGSSAAASQEVFERPKGWRGFYSHPTTQVSLLGFVCFMCPGMYNALTGLGGGGQVDPQVNANATAALYSTFAFFAFFSGTVNNKLGARLTLMLGTWGYTLYVGAYLAYNIHPNAGGFVIAAGAILGVCASLLWTAQGSLMMGYPTESQKGMYISIFWAIFNLGGVVGSAVAFGSNFESEANGVGNGTYIGFLILTLIGVVLPLAMVDPDKMIRTDGTRVLRVSHPSWTVEFKSLFVALFSDPWILLLFPMFFASNYFYTWQFNDYNGALFNIRARGLNNFVYWTSQIFGSWMIGYIVLDSQRLRRRTRAIIGWGIVFALVFVVHGWAYTYQRTYTRAQEAEVGAPKMDIYDKEYPAHVWLMIFYGLLDSMWQTNVYWLMGAMSNDPSKLAVFTGFYKSIQSAGAAGAWRADGVGLPYMNIFASTWALSAAGLLFALPMIFMRVKDHTEDEDETLQHVPQGH</sequence>
<organism evidence="6 7">
    <name type="scientific">Coniophora puteana (strain RWD-64-598)</name>
    <name type="common">Brown rot fungus</name>
    <dbReference type="NCBI Taxonomy" id="741705"/>
    <lineage>
        <taxon>Eukaryota</taxon>
        <taxon>Fungi</taxon>
        <taxon>Dikarya</taxon>
        <taxon>Basidiomycota</taxon>
        <taxon>Agaricomycotina</taxon>
        <taxon>Agaricomycetes</taxon>
        <taxon>Agaricomycetidae</taxon>
        <taxon>Boletales</taxon>
        <taxon>Coniophorineae</taxon>
        <taxon>Coniophoraceae</taxon>
        <taxon>Coniophora</taxon>
    </lineage>
</organism>
<feature type="transmembrane region" description="Helical" evidence="5">
    <location>
        <begin position="290"/>
        <end position="308"/>
    </location>
</feature>
<dbReference type="Proteomes" id="UP000053558">
    <property type="component" value="Unassembled WGS sequence"/>
</dbReference>
<keyword evidence="7" id="KW-1185">Reference proteome</keyword>
<comment type="subcellular location">
    <subcellularLocation>
        <location evidence="1">Membrane</location>
        <topology evidence="1">Multi-pass membrane protein</topology>
    </subcellularLocation>
</comment>
<evidence type="ECO:0000313" key="7">
    <source>
        <dbReference type="Proteomes" id="UP000053558"/>
    </source>
</evidence>
<comment type="caution">
    <text evidence="6">The sequence shown here is derived from an EMBL/GenBank/DDBJ whole genome shotgun (WGS) entry which is preliminary data.</text>
</comment>
<dbReference type="SUPFAM" id="SSF103473">
    <property type="entry name" value="MFS general substrate transporter"/>
    <property type="match status" value="1"/>
</dbReference>
<feature type="transmembrane region" description="Helical" evidence="5">
    <location>
        <begin position="430"/>
        <end position="450"/>
    </location>
</feature>
<dbReference type="PANTHER" id="PTHR23294:SF59">
    <property type="entry name" value="UNC93-LIKE PROTEIN C922.05C"/>
    <property type="match status" value="1"/>
</dbReference>
<feature type="transmembrane region" description="Helical" evidence="5">
    <location>
        <begin position="320"/>
        <end position="338"/>
    </location>
</feature>
<evidence type="ECO:0000256" key="4">
    <source>
        <dbReference type="ARBA" id="ARBA00023136"/>
    </source>
</evidence>
<evidence type="ECO:0000256" key="3">
    <source>
        <dbReference type="ARBA" id="ARBA00022989"/>
    </source>
</evidence>
<dbReference type="EMBL" id="JH711578">
    <property type="protein sequence ID" value="EIW81445.1"/>
    <property type="molecule type" value="Genomic_DNA"/>
</dbReference>
<evidence type="ECO:0000256" key="1">
    <source>
        <dbReference type="ARBA" id="ARBA00004141"/>
    </source>
</evidence>
<evidence type="ECO:0000256" key="2">
    <source>
        <dbReference type="ARBA" id="ARBA00022692"/>
    </source>
</evidence>
<feature type="transmembrane region" description="Helical" evidence="5">
    <location>
        <begin position="124"/>
        <end position="144"/>
    </location>
</feature>
<gene>
    <name evidence="6" type="ORF">CONPUDRAFT_82379</name>
</gene>
<dbReference type="InterPro" id="IPR051617">
    <property type="entry name" value="UNC-93-like_regulator"/>
</dbReference>
<protein>
    <submittedName>
        <fullName evidence="6">MFS general substrate transporter</fullName>
    </submittedName>
</protein>
<keyword evidence="4 5" id="KW-0472">Membrane</keyword>
<dbReference type="PANTHER" id="PTHR23294">
    <property type="entry name" value="ET TRANSLATION PRODUCT-RELATED"/>
    <property type="match status" value="1"/>
</dbReference>